<dbReference type="Proteomes" id="UP000325313">
    <property type="component" value="Unassembled WGS sequence"/>
</dbReference>
<dbReference type="EMBL" id="VSWC01000092">
    <property type="protein sequence ID" value="KAA1091622.1"/>
    <property type="molecule type" value="Genomic_DNA"/>
</dbReference>
<gene>
    <name evidence="3" type="ORF">PGT21_036338</name>
    <name evidence="2" type="ORF">PGTUg99_037534</name>
</gene>
<accession>A0A5B0NSG0</accession>
<reference evidence="4 5" key="1">
    <citation type="submission" date="2019-05" db="EMBL/GenBank/DDBJ databases">
        <title>Emergence of the Ug99 lineage of the wheat stem rust pathogen through somatic hybridization.</title>
        <authorList>
            <person name="Li F."/>
            <person name="Upadhyaya N.M."/>
            <person name="Sperschneider J."/>
            <person name="Matny O."/>
            <person name="Nguyen-Phuc H."/>
            <person name="Mago R."/>
            <person name="Raley C."/>
            <person name="Miller M.E."/>
            <person name="Silverstein K.A.T."/>
            <person name="Henningsen E."/>
            <person name="Hirsch C.D."/>
            <person name="Visser B."/>
            <person name="Pretorius Z.A."/>
            <person name="Steffenson B.J."/>
            <person name="Schwessinger B."/>
            <person name="Dodds P.N."/>
            <person name="Figueroa M."/>
        </authorList>
    </citation>
    <scope>NUCLEOTIDE SEQUENCE [LARGE SCALE GENOMIC DNA]</scope>
    <source>
        <strain evidence="3">21-0</strain>
        <strain evidence="2 5">Ug99</strain>
    </source>
</reference>
<evidence type="ECO:0000313" key="2">
    <source>
        <dbReference type="EMBL" id="KAA1076248.1"/>
    </source>
</evidence>
<keyword evidence="4" id="KW-1185">Reference proteome</keyword>
<organism evidence="3 4">
    <name type="scientific">Puccinia graminis f. sp. tritici</name>
    <dbReference type="NCBI Taxonomy" id="56615"/>
    <lineage>
        <taxon>Eukaryota</taxon>
        <taxon>Fungi</taxon>
        <taxon>Dikarya</taxon>
        <taxon>Basidiomycota</taxon>
        <taxon>Pucciniomycotina</taxon>
        <taxon>Pucciniomycetes</taxon>
        <taxon>Pucciniales</taxon>
        <taxon>Pucciniaceae</taxon>
        <taxon>Puccinia</taxon>
    </lineage>
</organism>
<evidence type="ECO:0000313" key="4">
    <source>
        <dbReference type="Proteomes" id="UP000324748"/>
    </source>
</evidence>
<name>A0A5B0NSG0_PUCGR</name>
<dbReference type="EMBL" id="VDEP01000471">
    <property type="protein sequence ID" value="KAA1076248.1"/>
    <property type="molecule type" value="Genomic_DNA"/>
</dbReference>
<evidence type="ECO:0000313" key="3">
    <source>
        <dbReference type="EMBL" id="KAA1091622.1"/>
    </source>
</evidence>
<dbReference type="AlphaFoldDB" id="A0A5B0NSG0"/>
<proteinExistence type="predicted"/>
<sequence length="117" mass="12776">MSTTTQPPWQPQASVAYTAQKRVTYTPGALLAERDRGADESQPIHGTHKIGSVAAADSLVAAQQASSLAPRDNLGMHPWTKWWSPQRNTKDRQILVRPPAGATHGIHGENQYRPTPC</sequence>
<protein>
    <submittedName>
        <fullName evidence="3">Uncharacterized protein</fullName>
    </submittedName>
</protein>
<evidence type="ECO:0000256" key="1">
    <source>
        <dbReference type="SAM" id="MobiDB-lite"/>
    </source>
</evidence>
<dbReference type="Proteomes" id="UP000324748">
    <property type="component" value="Unassembled WGS sequence"/>
</dbReference>
<comment type="caution">
    <text evidence="3">The sequence shown here is derived from an EMBL/GenBank/DDBJ whole genome shotgun (WGS) entry which is preliminary data.</text>
</comment>
<evidence type="ECO:0000313" key="5">
    <source>
        <dbReference type="Proteomes" id="UP000325313"/>
    </source>
</evidence>
<feature type="region of interest" description="Disordered" evidence="1">
    <location>
        <begin position="70"/>
        <end position="117"/>
    </location>
</feature>